<organism evidence="1 2">
    <name type="scientific">Nephila pilipes</name>
    <name type="common">Giant wood spider</name>
    <name type="synonym">Nephila maculata</name>
    <dbReference type="NCBI Taxonomy" id="299642"/>
    <lineage>
        <taxon>Eukaryota</taxon>
        <taxon>Metazoa</taxon>
        <taxon>Ecdysozoa</taxon>
        <taxon>Arthropoda</taxon>
        <taxon>Chelicerata</taxon>
        <taxon>Arachnida</taxon>
        <taxon>Araneae</taxon>
        <taxon>Araneomorphae</taxon>
        <taxon>Entelegynae</taxon>
        <taxon>Araneoidea</taxon>
        <taxon>Nephilidae</taxon>
        <taxon>Nephila</taxon>
    </lineage>
</organism>
<evidence type="ECO:0000313" key="2">
    <source>
        <dbReference type="Proteomes" id="UP000887013"/>
    </source>
</evidence>
<dbReference type="EMBL" id="BMAW01018649">
    <property type="protein sequence ID" value="GFT59418.1"/>
    <property type="molecule type" value="Genomic_DNA"/>
</dbReference>
<name>A0A8X6P9V5_NEPPI</name>
<keyword evidence="2" id="KW-1185">Reference proteome</keyword>
<sequence length="141" mass="16396">MNRNNRTLKIKCTDINFIYCLANRKKRRSAVKLNQEMFPTRCQPKNQIIASAHQNIVLRGSIRVTMQSTRYPRIVRIHLREKGLLHSLDQNPENSVMALDTATGMFWSVARHLLQGETIHPFNLQSVQLLLPDDHPLRIPF</sequence>
<dbReference type="AlphaFoldDB" id="A0A8X6P9V5"/>
<evidence type="ECO:0000313" key="1">
    <source>
        <dbReference type="EMBL" id="GFT59418.1"/>
    </source>
</evidence>
<comment type="caution">
    <text evidence="1">The sequence shown here is derived from an EMBL/GenBank/DDBJ whole genome shotgun (WGS) entry which is preliminary data.</text>
</comment>
<accession>A0A8X6P9V5</accession>
<gene>
    <name evidence="1" type="ORF">NPIL_87521</name>
</gene>
<protein>
    <submittedName>
        <fullName evidence="1">Uncharacterized protein</fullName>
    </submittedName>
</protein>
<dbReference type="OrthoDB" id="6437217at2759"/>
<proteinExistence type="predicted"/>
<dbReference type="Proteomes" id="UP000887013">
    <property type="component" value="Unassembled WGS sequence"/>
</dbReference>
<reference evidence="1" key="1">
    <citation type="submission" date="2020-08" db="EMBL/GenBank/DDBJ databases">
        <title>Multicomponent nature underlies the extraordinary mechanical properties of spider dragline silk.</title>
        <authorList>
            <person name="Kono N."/>
            <person name="Nakamura H."/>
            <person name="Mori M."/>
            <person name="Yoshida Y."/>
            <person name="Ohtoshi R."/>
            <person name="Malay A.D."/>
            <person name="Moran D.A.P."/>
            <person name="Tomita M."/>
            <person name="Numata K."/>
            <person name="Arakawa K."/>
        </authorList>
    </citation>
    <scope>NUCLEOTIDE SEQUENCE</scope>
</reference>